<dbReference type="SUPFAM" id="SSF74650">
    <property type="entry name" value="Galactose mutarotase-like"/>
    <property type="match status" value="1"/>
</dbReference>
<proteinExistence type="inferred from homology"/>
<dbReference type="InterPro" id="IPR014756">
    <property type="entry name" value="Ig_E-set"/>
</dbReference>
<dbReference type="Gene3D" id="2.70.98.10">
    <property type="match status" value="1"/>
</dbReference>
<evidence type="ECO:0000256" key="3">
    <source>
        <dbReference type="ARBA" id="ARBA00009284"/>
    </source>
</evidence>
<feature type="chain" id="PRO_5007483830" evidence="6">
    <location>
        <begin position="30"/>
        <end position="539"/>
    </location>
</feature>
<dbReference type="AlphaFoldDB" id="A0A139BP56"/>
<dbReference type="Proteomes" id="UP000070578">
    <property type="component" value="Unassembled WGS sequence"/>
</dbReference>
<reference evidence="8 9" key="2">
    <citation type="submission" date="2016-03" db="EMBL/GenBank/DDBJ databases">
        <title>New uncultured bacterium of the family Gallionellaceae from acid mine drainage: description and reconstruction of genome based on metagenomic analysis of microbial community.</title>
        <authorList>
            <person name="Kadnikov V."/>
            <person name="Ivasenko D."/>
            <person name="Beletsky A."/>
            <person name="Mardanov A."/>
            <person name="Danilova E."/>
            <person name="Pimenov N."/>
            <person name="Karnachuk O."/>
            <person name="Ravin N."/>
        </authorList>
    </citation>
    <scope>NUCLEOTIDE SEQUENCE [LARGE SCALE GENOMIC DNA]</scope>
    <source>
        <strain evidence="8">ShG14-8</strain>
    </source>
</reference>
<sequence length="539" mass="60588">MPEFNRRQFLGLLATAAASAALPWSNALSAETGLELGSASAFSWEGLIDQARLMALQPYQAAPQPNHDVLEQIDWAAHGKIHFKAEDALFANGPGQYPVAFFHPGRFFQSPVQMFRLDKFTSSGKQTQLIAREILYDKRHFEMPDDSPAQHLGAHTSYAGFRIQESRLGDQTRLDWQHNDWAAFLGASYFRAIGDEYQYGLSARGIAINVVEPGLAEEFPAFTRFYFAPQTEGSDTVTVYALLDGPSITGAYRFAMTRGTGVVMDIEANLFLRKDVARFGIAPATSMYWFSEKDKAFQIDWRPEVHDSDGLALWTGTNEHIWRPLIDPKGINVSAFADRNPRGYGLMQRERRFGEYLDAVHYERRPSLWIEPLEEWGEGSVQLIELHTEEELYDNVVAMWVPREKAIAGSSHRLRYRLHWQTEEPFKTDLGRCVATRIGRGGEPAQRPPGAHKFEVEFKGGALDQLPPGNIPEAIVTATHGNISNVATEAIPNGVPGHWRTLFDLGVSDKENGPVEIRLFLKAGEQTLTETWLYQHHTA</sequence>
<dbReference type="InterPro" id="IPR007444">
    <property type="entry name" value="Glucan_biosyn_MdoG_C"/>
</dbReference>
<dbReference type="UniPathway" id="UPA00637"/>
<comment type="similarity">
    <text evidence="3">Belongs to the OpgD/OpgG family.</text>
</comment>
<dbReference type="GO" id="GO:0030246">
    <property type="term" value="F:carbohydrate binding"/>
    <property type="evidence" value="ECO:0007669"/>
    <property type="project" value="InterPro"/>
</dbReference>
<dbReference type="InterPro" id="IPR013783">
    <property type="entry name" value="Ig-like_fold"/>
</dbReference>
<dbReference type="Pfam" id="PF04349">
    <property type="entry name" value="MdoG"/>
    <property type="match status" value="1"/>
</dbReference>
<keyword evidence="5" id="KW-0574">Periplasm</keyword>
<comment type="caution">
    <text evidence="8">The sequence shown here is derived from an EMBL/GenBank/DDBJ whole genome shotgun (WGS) entry which is preliminary data.</text>
</comment>
<reference evidence="8 9" key="1">
    <citation type="submission" date="2016-02" db="EMBL/GenBank/DDBJ databases">
        <authorList>
            <person name="Wen L."/>
            <person name="He K."/>
            <person name="Yang H."/>
        </authorList>
    </citation>
    <scope>NUCLEOTIDE SEQUENCE [LARGE SCALE GENOMIC DNA]</scope>
    <source>
        <strain evidence="8">ShG14-8</strain>
    </source>
</reference>
<comment type="pathway">
    <text evidence="2">Glycan metabolism; osmoregulated periplasmic glucan (OPG) biosynthesis.</text>
</comment>
<dbReference type="InterPro" id="IPR006311">
    <property type="entry name" value="TAT_signal"/>
</dbReference>
<evidence type="ECO:0000313" key="9">
    <source>
        <dbReference type="Proteomes" id="UP000070578"/>
    </source>
</evidence>
<evidence type="ECO:0000313" key="8">
    <source>
        <dbReference type="EMBL" id="KXS30774.1"/>
    </source>
</evidence>
<accession>A0A139BP56</accession>
<dbReference type="PROSITE" id="PS51318">
    <property type="entry name" value="TAT"/>
    <property type="match status" value="1"/>
</dbReference>
<dbReference type="PANTHER" id="PTHR30504:SF3">
    <property type="entry name" value="GLUCANS BIOSYNTHESIS PROTEIN D"/>
    <property type="match status" value="1"/>
</dbReference>
<organism evidence="8 9">
    <name type="scientific">Candidatus Gallionella acididurans</name>
    <dbReference type="NCBI Taxonomy" id="1796491"/>
    <lineage>
        <taxon>Bacteria</taxon>
        <taxon>Pseudomonadati</taxon>
        <taxon>Pseudomonadota</taxon>
        <taxon>Betaproteobacteria</taxon>
        <taxon>Nitrosomonadales</taxon>
        <taxon>Gallionellaceae</taxon>
        <taxon>Gallionella</taxon>
    </lineage>
</organism>
<dbReference type="PATRIC" id="fig|1796491.3.peg.3404"/>
<dbReference type="Gene3D" id="2.60.40.10">
    <property type="entry name" value="Immunoglobulins"/>
    <property type="match status" value="1"/>
</dbReference>
<dbReference type="GO" id="GO:0030288">
    <property type="term" value="C:outer membrane-bounded periplasmic space"/>
    <property type="evidence" value="ECO:0007669"/>
    <property type="project" value="TreeGrafter"/>
</dbReference>
<dbReference type="InterPro" id="IPR011013">
    <property type="entry name" value="Gal_mutarotase_sf_dom"/>
</dbReference>
<gene>
    <name evidence="8" type="ORF">AWT59_3099</name>
</gene>
<dbReference type="InterPro" id="IPR014718">
    <property type="entry name" value="GH-type_carb-bd"/>
</dbReference>
<keyword evidence="4 6" id="KW-0732">Signal</keyword>
<dbReference type="PANTHER" id="PTHR30504">
    <property type="entry name" value="GLUCANS BIOSYNTHESIS PROTEIN"/>
    <property type="match status" value="1"/>
</dbReference>
<dbReference type="NCBIfam" id="TIGR01409">
    <property type="entry name" value="TAT_signal_seq"/>
    <property type="match status" value="1"/>
</dbReference>
<evidence type="ECO:0000256" key="1">
    <source>
        <dbReference type="ARBA" id="ARBA00004418"/>
    </source>
</evidence>
<dbReference type="InterPro" id="IPR019546">
    <property type="entry name" value="TAT_signal_bac_arc"/>
</dbReference>
<dbReference type="GO" id="GO:0003824">
    <property type="term" value="F:catalytic activity"/>
    <property type="evidence" value="ECO:0007669"/>
    <property type="project" value="InterPro"/>
</dbReference>
<feature type="signal peptide" evidence="6">
    <location>
        <begin position="1"/>
        <end position="29"/>
    </location>
</feature>
<evidence type="ECO:0000256" key="6">
    <source>
        <dbReference type="SAM" id="SignalP"/>
    </source>
</evidence>
<dbReference type="SUPFAM" id="SSF81296">
    <property type="entry name" value="E set domains"/>
    <property type="match status" value="1"/>
</dbReference>
<feature type="domain" description="Glucan biosynthesis periplasmic MdoG C-terminal" evidence="7">
    <location>
        <begin position="42"/>
        <end position="535"/>
    </location>
</feature>
<evidence type="ECO:0000256" key="2">
    <source>
        <dbReference type="ARBA" id="ARBA00005001"/>
    </source>
</evidence>
<evidence type="ECO:0000259" key="7">
    <source>
        <dbReference type="Pfam" id="PF04349"/>
    </source>
</evidence>
<name>A0A139BP56_9PROT</name>
<evidence type="ECO:0000256" key="5">
    <source>
        <dbReference type="ARBA" id="ARBA00022764"/>
    </source>
</evidence>
<dbReference type="InterPro" id="IPR014438">
    <property type="entry name" value="Glucan_biosyn_MdoG/MdoD"/>
</dbReference>
<comment type="subcellular location">
    <subcellularLocation>
        <location evidence="1">Periplasm</location>
    </subcellularLocation>
</comment>
<dbReference type="EMBL" id="LSLI01000144">
    <property type="protein sequence ID" value="KXS30774.1"/>
    <property type="molecule type" value="Genomic_DNA"/>
</dbReference>
<protein>
    <submittedName>
        <fullName evidence="8">Glucans biosynthesis protein D</fullName>
    </submittedName>
</protein>
<dbReference type="GO" id="GO:0051274">
    <property type="term" value="P:beta-glucan biosynthetic process"/>
    <property type="evidence" value="ECO:0007669"/>
    <property type="project" value="TreeGrafter"/>
</dbReference>
<evidence type="ECO:0000256" key="4">
    <source>
        <dbReference type="ARBA" id="ARBA00022729"/>
    </source>
</evidence>
<dbReference type="PIRSF" id="PIRSF006281">
    <property type="entry name" value="MdoG"/>
    <property type="match status" value="1"/>
</dbReference>